<evidence type="ECO:0000256" key="1">
    <source>
        <dbReference type="SAM" id="SignalP"/>
    </source>
</evidence>
<keyword evidence="1" id="KW-0732">Signal</keyword>
<evidence type="ECO:0008006" key="4">
    <source>
        <dbReference type="Google" id="ProtNLM"/>
    </source>
</evidence>
<comment type="caution">
    <text evidence="2">The sequence shown here is derived from an EMBL/GenBank/DDBJ whole genome shotgun (WGS) entry which is preliminary data.</text>
</comment>
<accession>A0A540VT41</accession>
<organism evidence="2 3">
    <name type="scientific">Spiribacter salinus</name>
    <dbReference type="NCBI Taxonomy" id="1335746"/>
    <lineage>
        <taxon>Bacteria</taxon>
        <taxon>Pseudomonadati</taxon>
        <taxon>Pseudomonadota</taxon>
        <taxon>Gammaproteobacteria</taxon>
        <taxon>Chromatiales</taxon>
        <taxon>Ectothiorhodospiraceae</taxon>
        <taxon>Spiribacter</taxon>
    </lineage>
</organism>
<name>A0A540VT41_9GAMM</name>
<dbReference type="Gene3D" id="2.20.110.10">
    <property type="entry name" value="Histone H3 K4-specific methyltransferase SET7/9 N-terminal domain"/>
    <property type="match status" value="1"/>
</dbReference>
<dbReference type="SUPFAM" id="SSF82185">
    <property type="entry name" value="Histone H3 K4-specific methyltransferase SET7/9 N-terminal domain"/>
    <property type="match status" value="1"/>
</dbReference>
<dbReference type="AlphaFoldDB" id="A0A540VT41"/>
<dbReference type="PROSITE" id="PS51257">
    <property type="entry name" value="PROKAR_LIPOPROTEIN"/>
    <property type="match status" value="1"/>
</dbReference>
<reference evidence="2 3" key="1">
    <citation type="submission" date="2019-06" db="EMBL/GenBank/DDBJ databases">
        <title>Metagenome assembled Genome of Spiribacter salinus SL48-SHIP from the microbial mat of Salt Lake 48 (Novosibirsk region, Russia).</title>
        <authorList>
            <person name="Shipova A."/>
            <person name="Rozanov A.S."/>
            <person name="Bryanskaya A.V."/>
            <person name="Peltek S.E."/>
        </authorList>
    </citation>
    <scope>NUCLEOTIDE SEQUENCE [LARGE SCALE GENOMIC DNA]</scope>
    <source>
        <strain evidence="2">SL48-SHIP-2</strain>
    </source>
</reference>
<sequence length="190" mass="21246">MLRLFLVLLMGVTMFGCTRAAETYWPTGEVRERGETSFGKKTGEWVMYSGDGDVRARGRYKNDRRVGVWKFFRKDGSLEYTEEYDHSLPRSVRGLATTVGYAEDGETVTGVSTHHLIAFYRMDGDRWRVMDTGTDLHAGGPVETGVVEPAADGEGYVFKGKNGEKVALPTDYHGWAEPIRSVVPLDPSLR</sequence>
<gene>
    <name evidence="2" type="ORF">FKY71_06050</name>
</gene>
<dbReference type="Proteomes" id="UP000315400">
    <property type="component" value="Unassembled WGS sequence"/>
</dbReference>
<proteinExistence type="predicted"/>
<evidence type="ECO:0000313" key="2">
    <source>
        <dbReference type="EMBL" id="TQE99917.1"/>
    </source>
</evidence>
<feature type="signal peptide" evidence="1">
    <location>
        <begin position="1"/>
        <end position="20"/>
    </location>
</feature>
<evidence type="ECO:0000313" key="3">
    <source>
        <dbReference type="Proteomes" id="UP000315400"/>
    </source>
</evidence>
<dbReference type="EMBL" id="VIFK01000032">
    <property type="protein sequence ID" value="TQE99917.1"/>
    <property type="molecule type" value="Genomic_DNA"/>
</dbReference>
<feature type="chain" id="PRO_5021800778" description="Toxin-antitoxin system YwqK family antitoxin" evidence="1">
    <location>
        <begin position="21"/>
        <end position="190"/>
    </location>
</feature>
<protein>
    <recommendedName>
        <fullName evidence="4">Toxin-antitoxin system YwqK family antitoxin</fullName>
    </recommendedName>
</protein>